<dbReference type="GO" id="GO:0016783">
    <property type="term" value="F:sulfurtransferase activity"/>
    <property type="evidence" value="ECO:0007669"/>
    <property type="project" value="InterPro"/>
</dbReference>
<dbReference type="SUPFAM" id="SSF53927">
    <property type="entry name" value="Cytidine deaminase-like"/>
    <property type="match status" value="1"/>
</dbReference>
<dbReference type="InterPro" id="IPR016193">
    <property type="entry name" value="Cytidine_deaminase-like"/>
</dbReference>
<protein>
    <submittedName>
        <fullName evidence="1">Uncharacterized protein</fullName>
    </submittedName>
</protein>
<gene>
    <name evidence="1" type="ORF">LCGC14_2210860</name>
</gene>
<evidence type="ECO:0000313" key="1">
    <source>
        <dbReference type="EMBL" id="KKL59883.1"/>
    </source>
</evidence>
<dbReference type="AlphaFoldDB" id="A0A0F9DDT2"/>
<dbReference type="InterPro" id="IPR003786">
    <property type="entry name" value="FdhD"/>
</dbReference>
<dbReference type="EMBL" id="LAZR01029336">
    <property type="protein sequence ID" value="KKL59883.1"/>
    <property type="molecule type" value="Genomic_DNA"/>
</dbReference>
<name>A0A0F9DDT2_9ZZZZ</name>
<reference evidence="1" key="1">
    <citation type="journal article" date="2015" name="Nature">
        <title>Complex archaea that bridge the gap between prokaryotes and eukaryotes.</title>
        <authorList>
            <person name="Spang A."/>
            <person name="Saw J.H."/>
            <person name="Jorgensen S.L."/>
            <person name="Zaremba-Niedzwiedzka K."/>
            <person name="Martijn J."/>
            <person name="Lind A.E."/>
            <person name="van Eijk R."/>
            <person name="Schleper C."/>
            <person name="Guy L."/>
            <person name="Ettema T.J."/>
        </authorList>
    </citation>
    <scope>NUCLEOTIDE SEQUENCE</scope>
</reference>
<feature type="non-terminal residue" evidence="1">
    <location>
        <position position="1"/>
    </location>
</feature>
<organism evidence="1">
    <name type="scientific">marine sediment metagenome</name>
    <dbReference type="NCBI Taxonomy" id="412755"/>
    <lineage>
        <taxon>unclassified sequences</taxon>
        <taxon>metagenomes</taxon>
        <taxon>ecological metagenomes</taxon>
    </lineage>
</organism>
<accession>A0A0F9DDT2</accession>
<proteinExistence type="predicted"/>
<dbReference type="Gene3D" id="3.10.20.10">
    <property type="match status" value="1"/>
</dbReference>
<sequence length="80" mass="8245">EVPATVFAGNKELVTLLATPTYLDELAVGFLYSSGFVDADADFGDVTVDAGLSDGQEIVVSGASQLEDGAAVRRFVGFGD</sequence>
<comment type="caution">
    <text evidence="1">The sequence shown here is derived from an EMBL/GenBank/DDBJ whole genome shotgun (WGS) entry which is preliminary data.</text>
</comment>
<dbReference type="Pfam" id="PF02634">
    <property type="entry name" value="FdhD-NarQ"/>
    <property type="match status" value="1"/>
</dbReference>